<dbReference type="Pfam" id="PF01963">
    <property type="entry name" value="TraB_PrgY_gumN"/>
    <property type="match status" value="1"/>
</dbReference>
<dbReference type="AlphaFoldDB" id="A0A915YFE4"/>
<keyword evidence="2" id="KW-1185">Reference proteome</keyword>
<organism evidence="1 2">
    <name type="scientific">Aureispira anguillae</name>
    <dbReference type="NCBI Taxonomy" id="2864201"/>
    <lineage>
        <taxon>Bacteria</taxon>
        <taxon>Pseudomonadati</taxon>
        <taxon>Bacteroidota</taxon>
        <taxon>Saprospiria</taxon>
        <taxon>Saprospirales</taxon>
        <taxon>Saprospiraceae</taxon>
        <taxon>Aureispira</taxon>
    </lineage>
</organism>
<dbReference type="RefSeq" id="WP_264793250.1">
    <property type="nucleotide sequence ID" value="NZ_AP026867.1"/>
</dbReference>
<sequence>MRTTKTNLFLFLLLFPWVLFAQDSVQYNLLWKIEGNGLKNPSYLFGTMHVNDARAFNFSDSVMLALESCESFALEVHPDSMMQTMFQKLFNAKKNNNLMQVLSDEEYLQLKEKFEKNSQLDLDQINLDNPSILSTIIEADEARLDDKETFVDAYLFGIARTLNKPVYGLESIHGHLTSFSDYSPEQQRAFLLNLIQEDYQKDYKEMLNQFVEVYKRGNIAEIGRMANIFTQTDSALIKRNVVMVDNMITIMQQRSLFAAVGTAHLPGNNGIIDLLVKKGYLVRPVTANFTGVAAHYTIDHDKMNWHTHIDSSLGFAMDLPGQPTPITIYKDMNTLIYVDLTNEVFFASYSIDLRQGSPQNKKQLIEATLNNYTSKLNSTILERKTSIINGTERTNVIVQQDSSTYFRLQFIYQNDILYYFMIGNTLEQIRAVYAERYYQSLRFFAPSPLKTQPWVVTKPNLGAFSVKFPTASSYVNQKIPSGINGYPYAYHNYSANNYSEMKSYLVRYYDQPTGYVRSGNKNSSFRYIANNFEQQGTKIIKTDTIQLDSIQGRSYDLLVDKQYYVRCKVYIRGFRTYYLFHQNLNAGDSILIEDDFLKSFQFESYPNPDFAAFVAEDSSFSIDVLSRPRIRKDTFNSYYIDQVRYHTVNPNSGMLYIFETSLMNPYFKIAALDSFYQQFLTHNLSYGDSLISKKKVTIGNIGGQEIVYREYGKDRMIRKRFWLDNQRFYVAKAFIDDDAIYSSYTNHFFDSFRSKNTLPTFDFLASKSSQLLKDLSTTDSIVQLQAYRVLEYYRFDASDAPAILQVAQQHYTNPNLIKGTIVHLIHHLKEIADSSYTTDLVHLYQAPTSTPAIKIALLQAILSIDSLRGFSIYLELLQNSPIAENSSNHLYPVFNALNNIPNQAIQHYQHLLALAKNQDYRPYILSLSISLAENNAHFAQYLEKYIPIWLPYFNVDLEYYDRTLTRHSFTDNFILSRYFHLFSVITNKNIIDSLTQDVLNSAHSSSVYVQTIVARLRVGLAPYIATPKLRQLIHNHKFRPYLLGVLFRYGQRSLIPQQYRYAPKVAKTMFYDYIRDEDSIDFVKELGKVKRGKSNYYIYEYRFLDESTSYIGVAGPFYKGKAIQQYDYRGLTYSKDDPLTNNWQQQAIELIEILERLHN</sequence>
<gene>
    <name evidence="1" type="ORF">AsAng_0028550</name>
</gene>
<dbReference type="KEGG" id="aup:AsAng_0028550"/>
<evidence type="ECO:0000313" key="1">
    <source>
        <dbReference type="EMBL" id="BDS12140.1"/>
    </source>
</evidence>
<protein>
    <submittedName>
        <fullName evidence="1">TraB/GumN family protein</fullName>
    </submittedName>
</protein>
<dbReference type="Proteomes" id="UP001060919">
    <property type="component" value="Chromosome"/>
</dbReference>
<dbReference type="PANTHER" id="PTHR40590:SF1">
    <property type="entry name" value="CYTOPLASMIC PROTEIN"/>
    <property type="match status" value="1"/>
</dbReference>
<dbReference type="PANTHER" id="PTHR40590">
    <property type="entry name" value="CYTOPLASMIC PROTEIN-RELATED"/>
    <property type="match status" value="1"/>
</dbReference>
<accession>A0A915YFE4</accession>
<dbReference type="EMBL" id="AP026867">
    <property type="protein sequence ID" value="BDS12140.1"/>
    <property type="molecule type" value="Genomic_DNA"/>
</dbReference>
<proteinExistence type="predicted"/>
<dbReference type="CDD" id="cd14789">
    <property type="entry name" value="Tiki"/>
    <property type="match status" value="1"/>
</dbReference>
<name>A0A915YFE4_9BACT</name>
<dbReference type="InterPro" id="IPR002816">
    <property type="entry name" value="TraB/PrgY/GumN_fam"/>
</dbReference>
<evidence type="ECO:0000313" key="2">
    <source>
        <dbReference type="Proteomes" id="UP001060919"/>
    </source>
</evidence>
<reference evidence="1" key="1">
    <citation type="submission" date="2022-09" db="EMBL/GenBank/DDBJ databases">
        <title>Aureispira anguillicida sp. nov., isolated from Leptocephalus of Japanese eel Anguilla japonica.</title>
        <authorList>
            <person name="Yuasa K."/>
            <person name="Mekata T."/>
            <person name="Ikunari K."/>
        </authorList>
    </citation>
    <scope>NUCLEOTIDE SEQUENCE</scope>
    <source>
        <strain evidence="1">EL160426</strain>
    </source>
</reference>
<dbReference type="InterPro" id="IPR047111">
    <property type="entry name" value="YbaP-like"/>
</dbReference>